<organism evidence="1 2">
    <name type="scientific">Anopheles dirus</name>
    <dbReference type="NCBI Taxonomy" id="7168"/>
    <lineage>
        <taxon>Eukaryota</taxon>
        <taxon>Metazoa</taxon>
        <taxon>Ecdysozoa</taxon>
        <taxon>Arthropoda</taxon>
        <taxon>Hexapoda</taxon>
        <taxon>Insecta</taxon>
        <taxon>Pterygota</taxon>
        <taxon>Neoptera</taxon>
        <taxon>Endopterygota</taxon>
        <taxon>Diptera</taxon>
        <taxon>Nematocera</taxon>
        <taxon>Culicoidea</taxon>
        <taxon>Culicidae</taxon>
        <taxon>Anophelinae</taxon>
        <taxon>Anopheles</taxon>
    </lineage>
</organism>
<dbReference type="AlphaFoldDB" id="A0A2C9GVB5"/>
<dbReference type="EnsemblMetazoa" id="ADIR016040-RA">
    <property type="protein sequence ID" value="ADIR016040-PA"/>
    <property type="gene ID" value="ADIR016040"/>
</dbReference>
<sequence>MYLLTTGLLGNVHIHDYAVLIGLRMFSNSFLQSL</sequence>
<accession>A0A2C9GVB5</accession>
<keyword evidence="2" id="KW-1185">Reference proteome</keyword>
<proteinExistence type="predicted"/>
<dbReference type="Proteomes" id="UP000075884">
    <property type="component" value="Unassembled WGS sequence"/>
</dbReference>
<name>A0A2C9GVB5_9DIPT</name>
<dbReference type="VEuPathDB" id="VectorBase:ADIR016040"/>
<evidence type="ECO:0000313" key="1">
    <source>
        <dbReference type="EnsemblMetazoa" id="ADIR016040-PA"/>
    </source>
</evidence>
<evidence type="ECO:0000313" key="2">
    <source>
        <dbReference type="Proteomes" id="UP000075884"/>
    </source>
</evidence>
<reference evidence="2" key="1">
    <citation type="submission" date="2013-03" db="EMBL/GenBank/DDBJ databases">
        <title>The Genome Sequence of Anopheles dirus WRAIR2.</title>
        <authorList>
            <consortium name="The Broad Institute Genomics Platform"/>
            <person name="Neafsey D.E."/>
            <person name="Walton C."/>
            <person name="Walker B."/>
            <person name="Young S.K."/>
            <person name="Zeng Q."/>
            <person name="Gargeya S."/>
            <person name="Fitzgerald M."/>
            <person name="Haas B."/>
            <person name="Abouelleil A."/>
            <person name="Allen A.W."/>
            <person name="Alvarado L."/>
            <person name="Arachchi H.M."/>
            <person name="Berlin A.M."/>
            <person name="Chapman S.B."/>
            <person name="Gainer-Dewar J."/>
            <person name="Goldberg J."/>
            <person name="Griggs A."/>
            <person name="Gujja S."/>
            <person name="Hansen M."/>
            <person name="Howarth C."/>
            <person name="Imamovic A."/>
            <person name="Ireland A."/>
            <person name="Larimer J."/>
            <person name="McCowan C."/>
            <person name="Murphy C."/>
            <person name="Pearson M."/>
            <person name="Poon T.W."/>
            <person name="Priest M."/>
            <person name="Roberts A."/>
            <person name="Saif S."/>
            <person name="Shea T."/>
            <person name="Sisk P."/>
            <person name="Sykes S."/>
            <person name="Wortman J."/>
            <person name="Nusbaum C."/>
            <person name="Birren B."/>
        </authorList>
    </citation>
    <scope>NUCLEOTIDE SEQUENCE [LARGE SCALE GENOMIC DNA]</scope>
    <source>
        <strain evidence="2">WRAIR2</strain>
    </source>
</reference>
<protein>
    <submittedName>
        <fullName evidence="1">Uncharacterized protein</fullName>
    </submittedName>
</protein>
<reference evidence="1" key="2">
    <citation type="submission" date="2020-05" db="UniProtKB">
        <authorList>
            <consortium name="EnsemblMetazoa"/>
        </authorList>
    </citation>
    <scope>IDENTIFICATION</scope>
    <source>
        <strain evidence="1">WRAIR2</strain>
    </source>
</reference>